<dbReference type="RefSeq" id="XP_066080574.1">
    <property type="nucleotide sequence ID" value="XM_066224477.1"/>
</dbReference>
<keyword evidence="1" id="KW-1133">Transmembrane helix</keyword>
<proteinExistence type="predicted"/>
<keyword evidence="1" id="KW-0812">Transmembrane</keyword>
<keyword evidence="3" id="KW-1185">Reference proteome</keyword>
<dbReference type="AlphaFoldDB" id="A0AAX4K829"/>
<reference evidence="2 3" key="1">
    <citation type="submission" date="2024-01" db="EMBL/GenBank/DDBJ databases">
        <title>Comparative genomics of Cryptococcus and Kwoniella reveals pathogenesis evolution and contrasting modes of karyotype evolution via chromosome fusion or intercentromeric recombination.</title>
        <authorList>
            <person name="Coelho M.A."/>
            <person name="David-Palma M."/>
            <person name="Shea T."/>
            <person name="Bowers K."/>
            <person name="McGinley-Smith S."/>
            <person name="Mohammad A.W."/>
            <person name="Gnirke A."/>
            <person name="Yurkov A.M."/>
            <person name="Nowrousian M."/>
            <person name="Sun S."/>
            <person name="Cuomo C.A."/>
            <person name="Heitman J."/>
        </authorList>
    </citation>
    <scope>NUCLEOTIDE SEQUENCE [LARGE SCALE GENOMIC DNA]</scope>
    <source>
        <strain evidence="2 3">PYCC6329</strain>
    </source>
</reference>
<accession>A0AAX4K829</accession>
<dbReference type="Proteomes" id="UP001358614">
    <property type="component" value="Chromosome 1"/>
</dbReference>
<evidence type="ECO:0000313" key="3">
    <source>
        <dbReference type="Proteomes" id="UP001358614"/>
    </source>
</evidence>
<feature type="transmembrane region" description="Helical" evidence="1">
    <location>
        <begin position="21"/>
        <end position="44"/>
    </location>
</feature>
<keyword evidence="1" id="KW-0472">Membrane</keyword>
<feature type="transmembrane region" description="Helical" evidence="1">
    <location>
        <begin position="50"/>
        <end position="68"/>
    </location>
</feature>
<organism evidence="2 3">
    <name type="scientific">Kwoniella europaea PYCC6329</name>
    <dbReference type="NCBI Taxonomy" id="1423913"/>
    <lineage>
        <taxon>Eukaryota</taxon>
        <taxon>Fungi</taxon>
        <taxon>Dikarya</taxon>
        <taxon>Basidiomycota</taxon>
        <taxon>Agaricomycotina</taxon>
        <taxon>Tremellomycetes</taxon>
        <taxon>Tremellales</taxon>
        <taxon>Cryptococcaceae</taxon>
        <taxon>Kwoniella</taxon>
    </lineage>
</organism>
<evidence type="ECO:0000256" key="1">
    <source>
        <dbReference type="SAM" id="Phobius"/>
    </source>
</evidence>
<dbReference type="KEGG" id="ker:91099451"/>
<name>A0AAX4K829_9TREE</name>
<protein>
    <submittedName>
        <fullName evidence="2">Uncharacterized protein</fullName>
    </submittedName>
</protein>
<dbReference type="GeneID" id="91099451"/>
<sequence>MQYIPCKCNAKDKPSNPDDGIEFGLVMLLFLPALVILISLYVGYEPQNTVESILKFLLIAFGLCFIWIETRTIFGESSQDNGAGANIVLYINFADANKTHKGTLNHEFERETSTTALQEMLKIFSKAIDWSKVLEGIANELEVAFGKKGGKKIVIHL</sequence>
<dbReference type="EMBL" id="CP144089">
    <property type="protein sequence ID" value="WWD02607.1"/>
    <property type="molecule type" value="Genomic_DNA"/>
</dbReference>
<gene>
    <name evidence="2" type="ORF">V865_000647</name>
</gene>
<evidence type="ECO:0000313" key="2">
    <source>
        <dbReference type="EMBL" id="WWD02607.1"/>
    </source>
</evidence>